<dbReference type="Gene3D" id="3.30.830.10">
    <property type="entry name" value="Metalloenzyme, LuxS/M16 peptidase-like"/>
    <property type="match status" value="2"/>
</dbReference>
<protein>
    <submittedName>
        <fullName evidence="5">Insulinase family protein</fullName>
    </submittedName>
</protein>
<feature type="domain" description="Peptidase M16 N-terminal" evidence="3">
    <location>
        <begin position="2"/>
        <end position="142"/>
    </location>
</feature>
<dbReference type="Pfam" id="PF05193">
    <property type="entry name" value="Peptidase_M16_C"/>
    <property type="match status" value="1"/>
</dbReference>
<evidence type="ECO:0000256" key="2">
    <source>
        <dbReference type="RuleBase" id="RU004447"/>
    </source>
</evidence>
<dbReference type="Proteomes" id="UP000334019">
    <property type="component" value="Chromosome"/>
</dbReference>
<dbReference type="KEGG" id="atq:GH723_07100"/>
<dbReference type="InterPro" id="IPR011249">
    <property type="entry name" value="Metalloenz_LuxS/M16"/>
</dbReference>
<dbReference type="InterPro" id="IPR050361">
    <property type="entry name" value="MPP/UQCRC_Complex"/>
</dbReference>
<dbReference type="PANTHER" id="PTHR11851:SF49">
    <property type="entry name" value="MITOCHONDRIAL-PROCESSING PEPTIDASE SUBUNIT ALPHA"/>
    <property type="match status" value="1"/>
</dbReference>
<proteinExistence type="inferred from homology"/>
<feature type="domain" description="Peptidase M16 C-terminal" evidence="4">
    <location>
        <begin position="148"/>
        <end position="319"/>
    </location>
</feature>
<dbReference type="PANTHER" id="PTHR11851">
    <property type="entry name" value="METALLOPROTEASE"/>
    <property type="match status" value="1"/>
</dbReference>
<evidence type="ECO:0000259" key="3">
    <source>
        <dbReference type="Pfam" id="PF00675"/>
    </source>
</evidence>
<dbReference type="InterPro" id="IPR007863">
    <property type="entry name" value="Peptidase_M16_C"/>
</dbReference>
<evidence type="ECO:0000259" key="4">
    <source>
        <dbReference type="Pfam" id="PF05193"/>
    </source>
</evidence>
<dbReference type="InterPro" id="IPR011765">
    <property type="entry name" value="Pept_M16_N"/>
</dbReference>
<comment type="similarity">
    <text evidence="1 2">Belongs to the peptidase M16 family.</text>
</comment>
<evidence type="ECO:0000313" key="6">
    <source>
        <dbReference type="Proteomes" id="UP000334019"/>
    </source>
</evidence>
<dbReference type="EMBL" id="CP045851">
    <property type="protein sequence ID" value="QGG94894.1"/>
    <property type="molecule type" value="Genomic_DNA"/>
</dbReference>
<gene>
    <name evidence="5" type="ORF">GH723_07100</name>
</gene>
<dbReference type="Pfam" id="PF00675">
    <property type="entry name" value="Peptidase_M16"/>
    <property type="match status" value="1"/>
</dbReference>
<dbReference type="GO" id="GO:0046872">
    <property type="term" value="F:metal ion binding"/>
    <property type="evidence" value="ECO:0007669"/>
    <property type="project" value="InterPro"/>
</dbReference>
<accession>A0A5Q2RGY6</accession>
<evidence type="ECO:0000256" key="1">
    <source>
        <dbReference type="ARBA" id="ARBA00007261"/>
    </source>
</evidence>
<dbReference type="GO" id="GO:0006508">
    <property type="term" value="P:proteolysis"/>
    <property type="evidence" value="ECO:0007669"/>
    <property type="project" value="InterPro"/>
</dbReference>
<organism evidence="5 6">
    <name type="scientific">Actinomarinicola tropica</name>
    <dbReference type="NCBI Taxonomy" id="2789776"/>
    <lineage>
        <taxon>Bacteria</taxon>
        <taxon>Bacillati</taxon>
        <taxon>Actinomycetota</taxon>
        <taxon>Acidimicrobiia</taxon>
        <taxon>Acidimicrobiales</taxon>
        <taxon>Iamiaceae</taxon>
        <taxon>Actinomarinicola</taxon>
    </lineage>
</organism>
<dbReference type="AlphaFoldDB" id="A0A5Q2RGY6"/>
<dbReference type="InterPro" id="IPR001431">
    <property type="entry name" value="Pept_M16_Zn_BS"/>
</dbReference>
<name>A0A5Q2RGY6_9ACTN</name>
<evidence type="ECO:0000313" key="5">
    <source>
        <dbReference type="EMBL" id="QGG94894.1"/>
    </source>
</evidence>
<dbReference type="GO" id="GO:0004222">
    <property type="term" value="F:metalloendopeptidase activity"/>
    <property type="evidence" value="ECO:0007669"/>
    <property type="project" value="InterPro"/>
</dbReference>
<reference evidence="5 6" key="1">
    <citation type="submission" date="2019-11" db="EMBL/GenBank/DDBJ databases">
        <authorList>
            <person name="He Y."/>
        </authorList>
    </citation>
    <scope>NUCLEOTIDE SEQUENCE [LARGE SCALE GENOMIC DNA]</scope>
    <source>
        <strain evidence="5 6">SCSIO 58843</strain>
    </source>
</reference>
<sequence>MPEARSVTAGFWLSIGSRDEPAELSGASHFLEHLLFKGTARRTARDIAEAIDAVGGEMNAFTAKEHTAYYARLPAGELELGLDVLSDVVTQPAFRPNEVEAERLVILEELLMDEDDPDEMVHTLLYEALFPDHPLGLETVGTRETIESMTRDEIAGFFADHYHPVNLVVAAAGSLDHDQVVAGVEACFDDRVGGERPPRWAPEAPPAPLVVRRRDTEQAHVALGWRGVPFDDPDRYALAVLNQVLGGGMASRLFQEVREERGLAYSVGSGTSMFADAGAVVVYVGTALGRSTEALRVIDGVIDGLVADGITGRELEVAKGYLAGSMVLGLEDSGSRMGRLGSSETVRGFVTSVDEHLARIDAVSLEDVHRVAMRVLGAPRTLAAVGPFDESRFEPLLPRS</sequence>
<dbReference type="SUPFAM" id="SSF63411">
    <property type="entry name" value="LuxS/MPP-like metallohydrolase"/>
    <property type="match status" value="2"/>
</dbReference>
<dbReference type="PROSITE" id="PS00143">
    <property type="entry name" value="INSULINASE"/>
    <property type="match status" value="1"/>
</dbReference>
<keyword evidence="6" id="KW-1185">Reference proteome</keyword>